<organism evidence="2 3">
    <name type="scientific">Diploscapter pachys</name>
    <dbReference type="NCBI Taxonomy" id="2018661"/>
    <lineage>
        <taxon>Eukaryota</taxon>
        <taxon>Metazoa</taxon>
        <taxon>Ecdysozoa</taxon>
        <taxon>Nematoda</taxon>
        <taxon>Chromadorea</taxon>
        <taxon>Rhabditida</taxon>
        <taxon>Rhabditina</taxon>
        <taxon>Rhabditomorpha</taxon>
        <taxon>Rhabditoidea</taxon>
        <taxon>Rhabditidae</taxon>
        <taxon>Diploscapter</taxon>
    </lineage>
</organism>
<proteinExistence type="predicted"/>
<gene>
    <name evidence="2" type="ORF">WR25_05974</name>
</gene>
<evidence type="ECO:0000256" key="1">
    <source>
        <dbReference type="SAM" id="Phobius"/>
    </source>
</evidence>
<evidence type="ECO:0000313" key="2">
    <source>
        <dbReference type="EMBL" id="PAV88380.1"/>
    </source>
</evidence>
<reference evidence="2 3" key="1">
    <citation type="journal article" date="2017" name="Curr. Biol.">
        <title>Genome architecture and evolution of a unichromosomal asexual nematode.</title>
        <authorList>
            <person name="Fradin H."/>
            <person name="Zegar C."/>
            <person name="Gutwein M."/>
            <person name="Lucas J."/>
            <person name="Kovtun M."/>
            <person name="Corcoran D."/>
            <person name="Baugh L.R."/>
            <person name="Kiontke K."/>
            <person name="Gunsalus K."/>
            <person name="Fitch D.H."/>
            <person name="Piano F."/>
        </authorList>
    </citation>
    <scope>NUCLEOTIDE SEQUENCE [LARGE SCALE GENOMIC DNA]</scope>
    <source>
        <strain evidence="2">PF1309</strain>
    </source>
</reference>
<dbReference type="Proteomes" id="UP000218231">
    <property type="component" value="Unassembled WGS sequence"/>
</dbReference>
<sequence>MAENSTTTARVTWVDTAIFVGLETLGACAIVGNICLIIVLTRFKYLVRPSVQNIEQTSSYENLRNCLRSI</sequence>
<keyword evidence="1" id="KW-1133">Transmembrane helix</keyword>
<dbReference type="AlphaFoldDB" id="A0A2A2LQD5"/>
<protein>
    <recommendedName>
        <fullName evidence="4">7TM GPCR serpentine receptor class x (Srx) domain-containing protein</fullName>
    </recommendedName>
</protein>
<keyword evidence="1" id="KW-0812">Transmembrane</keyword>
<evidence type="ECO:0000313" key="3">
    <source>
        <dbReference type="Proteomes" id="UP000218231"/>
    </source>
</evidence>
<keyword evidence="3" id="KW-1185">Reference proteome</keyword>
<comment type="caution">
    <text evidence="2">The sequence shown here is derived from an EMBL/GenBank/DDBJ whole genome shotgun (WGS) entry which is preliminary data.</text>
</comment>
<evidence type="ECO:0008006" key="4">
    <source>
        <dbReference type="Google" id="ProtNLM"/>
    </source>
</evidence>
<keyword evidence="1" id="KW-0472">Membrane</keyword>
<accession>A0A2A2LQD5</accession>
<feature type="transmembrane region" description="Helical" evidence="1">
    <location>
        <begin position="17"/>
        <end position="40"/>
    </location>
</feature>
<dbReference type="EMBL" id="LIAE01006519">
    <property type="protein sequence ID" value="PAV88380.1"/>
    <property type="molecule type" value="Genomic_DNA"/>
</dbReference>
<name>A0A2A2LQD5_9BILA</name>